<evidence type="ECO:0000313" key="4">
    <source>
        <dbReference type="Proteomes" id="UP000028605"/>
    </source>
</evidence>
<protein>
    <recommendedName>
        <fullName evidence="2">Tli3-like domain-containing protein</fullName>
    </recommendedName>
</protein>
<gene>
    <name evidence="3" type="ORF">GHAL_2425</name>
</gene>
<name>A0ABD3ZFK2_HAFAL</name>
<keyword evidence="1" id="KW-1133">Transmembrane helix</keyword>
<organism evidence="3 4">
    <name type="scientific">Hafnia alvei ATCC 13337</name>
    <dbReference type="NCBI Taxonomy" id="910996"/>
    <lineage>
        <taxon>Bacteria</taxon>
        <taxon>Pseudomonadati</taxon>
        <taxon>Pseudomonadota</taxon>
        <taxon>Gammaproteobacteria</taxon>
        <taxon>Enterobacterales</taxon>
        <taxon>Hafniaceae</taxon>
        <taxon>Hafnia</taxon>
    </lineage>
</organism>
<dbReference type="EMBL" id="JMPK01000047">
    <property type="protein sequence ID" value="KFC87352.1"/>
    <property type="molecule type" value="Genomic_DNA"/>
</dbReference>
<evidence type="ECO:0000259" key="2">
    <source>
        <dbReference type="Pfam" id="PF24316"/>
    </source>
</evidence>
<dbReference type="Proteomes" id="UP000028605">
    <property type="component" value="Unassembled WGS sequence"/>
</dbReference>
<keyword evidence="1" id="KW-0472">Membrane</keyword>
<accession>A0ABD3ZFK2</accession>
<dbReference type="AlphaFoldDB" id="A0ABD3ZFK2"/>
<dbReference type="RefSeq" id="WP_051874113.1">
    <property type="nucleotide sequence ID" value="NZ_JMPK01000047.1"/>
</dbReference>
<evidence type="ECO:0000256" key="1">
    <source>
        <dbReference type="SAM" id="Phobius"/>
    </source>
</evidence>
<proteinExistence type="predicted"/>
<keyword evidence="1" id="KW-0812">Transmembrane</keyword>
<feature type="transmembrane region" description="Helical" evidence="1">
    <location>
        <begin position="37"/>
        <end position="56"/>
    </location>
</feature>
<evidence type="ECO:0000313" key="3">
    <source>
        <dbReference type="EMBL" id="KFC87352.1"/>
    </source>
</evidence>
<dbReference type="InterPro" id="IPR057562">
    <property type="entry name" value="Tli3-like_dom"/>
</dbReference>
<sequence>MESILASLYLWLVPLWSALVLFIIGGMMLWKGNRWRYWGALSLLLGAIALIPLPIFTAQKTVPTGEKPQQVIYRFDDHRYLVLIGYNCEGALWFVDNKKNIKTEIIDSFFRLSSFKYIHPSTQYIAVPFRDLSAILVSKDGGRSFILNQMAHFTPGGGVNHSDRPVREDVVSFTVVDDRGYFLTKQGYIYLSSAPFGEYWGRNYTSIQALDGWSTEGHEDNYRNFPRSIPEVKNYTGWDHMKCNWNEAPPIKPNPMYQFQQAVLKWESYTLGAPIYFGLKAFMREQG</sequence>
<feature type="domain" description="Tli3-like" evidence="2">
    <location>
        <begin position="67"/>
        <end position="168"/>
    </location>
</feature>
<comment type="caution">
    <text evidence="3">The sequence shown here is derived from an EMBL/GenBank/DDBJ whole genome shotgun (WGS) entry which is preliminary data.</text>
</comment>
<reference evidence="4" key="1">
    <citation type="submission" date="2014-05" db="EMBL/GenBank/DDBJ databases">
        <title>ATOL: Assembling a taxonomically balanced genome-scale reconstruction of the evolutionary history of the Enterobacteriaceae.</title>
        <authorList>
            <person name="Plunkett G. III"/>
            <person name="Neeno-Eckwall E.C."/>
            <person name="Glasner J.D."/>
            <person name="Perna N.T."/>
        </authorList>
    </citation>
    <scope>NUCLEOTIDE SEQUENCE [LARGE SCALE GENOMIC DNA]</scope>
    <source>
        <strain evidence="4">ATCC 13337</strain>
    </source>
</reference>
<dbReference type="Pfam" id="PF24316">
    <property type="entry name" value="Tli3"/>
    <property type="match status" value="1"/>
</dbReference>
<feature type="transmembrane region" description="Helical" evidence="1">
    <location>
        <begin position="6"/>
        <end position="30"/>
    </location>
</feature>